<sequence>MKACVGLPRLVIRYVRLLAVTIKCEYLRVLIRCVCLRVVIRCVCLRVVIRCAFLRVVIESGSLRAVIKCAHLPQCVTAAVKSIPLLRTEQLVLLLDADHPLLVTSGIRCLTEPLPRK</sequence>
<proteinExistence type="predicted"/>
<reference evidence="1" key="1">
    <citation type="submission" date="2021-05" db="EMBL/GenBank/DDBJ databases">
        <authorList>
            <person name="Alioto T."/>
            <person name="Alioto T."/>
            <person name="Gomez Garrido J."/>
        </authorList>
    </citation>
    <scope>NUCLEOTIDE SEQUENCE</scope>
</reference>
<name>A0A8D8R7J5_9HEMI</name>
<dbReference type="EMBL" id="HBUF01131718">
    <property type="protein sequence ID" value="CAG6644325.1"/>
    <property type="molecule type" value="Transcribed_RNA"/>
</dbReference>
<organism evidence="1">
    <name type="scientific">Cacopsylla melanoneura</name>
    <dbReference type="NCBI Taxonomy" id="428564"/>
    <lineage>
        <taxon>Eukaryota</taxon>
        <taxon>Metazoa</taxon>
        <taxon>Ecdysozoa</taxon>
        <taxon>Arthropoda</taxon>
        <taxon>Hexapoda</taxon>
        <taxon>Insecta</taxon>
        <taxon>Pterygota</taxon>
        <taxon>Neoptera</taxon>
        <taxon>Paraneoptera</taxon>
        <taxon>Hemiptera</taxon>
        <taxon>Sternorrhyncha</taxon>
        <taxon>Psylloidea</taxon>
        <taxon>Psyllidae</taxon>
        <taxon>Psyllinae</taxon>
        <taxon>Cacopsylla</taxon>
    </lineage>
</organism>
<dbReference type="AlphaFoldDB" id="A0A8D8R7J5"/>
<protein>
    <submittedName>
        <fullName evidence="1">Uncharacterized protein</fullName>
    </submittedName>
</protein>
<accession>A0A8D8R7J5</accession>
<evidence type="ECO:0000313" key="1">
    <source>
        <dbReference type="EMBL" id="CAG6644325.1"/>
    </source>
</evidence>